<proteinExistence type="predicted"/>
<dbReference type="Proteomes" id="UP000007054">
    <property type="component" value="Chromosome"/>
</dbReference>
<evidence type="ECO:0000313" key="2">
    <source>
        <dbReference type="Proteomes" id="UP000007054"/>
    </source>
</evidence>
<dbReference type="AlphaFoldDB" id="D4LC65"/>
<evidence type="ECO:0000313" key="1">
    <source>
        <dbReference type="EMBL" id="CBL17210.1"/>
    </source>
</evidence>
<sequence>MQLIKYPSPQEVDAAMAQNEPMLAAISFDGETAILSQIDEGVEHHILLMKAGFRDTDIDQFFRIVFDRDGADWTFVCPPEYKGIPFKDKRIERFYKDGFSTISEFLHQIGYLVGINIPKRYRRHLDMLGEQSTL</sequence>
<reference evidence="1" key="1">
    <citation type="submission" date="2010-03" db="EMBL/GenBank/DDBJ databases">
        <title>The genome sequence of Ruminococcus sp. 18P13.</title>
        <authorList>
            <consortium name="metaHIT consortium -- http://www.metahit.eu/"/>
            <person name="Pajon A."/>
            <person name="Turner K."/>
            <person name="Parkhill J."/>
            <person name="Bernalier A."/>
        </authorList>
    </citation>
    <scope>NUCLEOTIDE SEQUENCE [LARGE SCALE GENOMIC DNA]</scope>
    <source>
        <strain evidence="1">Type strain: 18P13</strain>
    </source>
</reference>
<organism evidence="1 2">
    <name type="scientific">Ruminococcus champanellensis (strain DSM 18848 / JCM 17042 / KCTC 15320 / 18P13)</name>
    <dbReference type="NCBI Taxonomy" id="213810"/>
    <lineage>
        <taxon>Bacteria</taxon>
        <taxon>Bacillati</taxon>
        <taxon>Bacillota</taxon>
        <taxon>Clostridia</taxon>
        <taxon>Eubacteriales</taxon>
        <taxon>Oscillospiraceae</taxon>
        <taxon>Ruminococcus</taxon>
    </lineage>
</organism>
<gene>
    <name evidence="1" type="ordered locus">RUM_10510</name>
</gene>
<dbReference type="OrthoDB" id="1821190at2"/>
<keyword evidence="2" id="KW-1185">Reference proteome</keyword>
<dbReference type="BioCyc" id="RCHA213810:RUM_RS05055-MONOMER"/>
<dbReference type="GeneID" id="83155804"/>
<reference evidence="1" key="2">
    <citation type="submission" date="2010-03" db="EMBL/GenBank/DDBJ databases">
        <authorList>
            <person name="Pajon A."/>
        </authorList>
    </citation>
    <scope>NUCLEOTIDE SEQUENCE</scope>
    <source>
        <strain evidence="1">Type strain: 18P13</strain>
    </source>
</reference>
<name>D4LC65_RUMC1</name>
<dbReference type="PATRIC" id="fig|213810.4.peg.951"/>
<dbReference type="HOGENOM" id="CLU_1894674_0_0_9"/>
<dbReference type="KEGG" id="rch:RUM_10510"/>
<dbReference type="EMBL" id="FP929052">
    <property type="protein sequence ID" value="CBL17210.1"/>
    <property type="molecule type" value="Genomic_DNA"/>
</dbReference>
<dbReference type="RefSeq" id="WP_015558117.1">
    <property type="nucleotide sequence ID" value="NC_021039.1"/>
</dbReference>
<protein>
    <submittedName>
        <fullName evidence="1">Uncharacterized protein</fullName>
    </submittedName>
</protein>
<accession>D4LC65</accession>